<gene>
    <name evidence="2" type="ORF">AXG93_3384s1830</name>
</gene>
<feature type="compositionally biased region" description="Basic and acidic residues" evidence="1">
    <location>
        <begin position="75"/>
        <end position="90"/>
    </location>
</feature>
<name>A0A176WF47_MARPO</name>
<feature type="region of interest" description="Disordered" evidence="1">
    <location>
        <begin position="1"/>
        <end position="28"/>
    </location>
</feature>
<feature type="region of interest" description="Disordered" evidence="1">
    <location>
        <begin position="50"/>
        <end position="104"/>
    </location>
</feature>
<feature type="compositionally biased region" description="Basic residues" evidence="1">
    <location>
        <begin position="7"/>
        <end position="19"/>
    </location>
</feature>
<evidence type="ECO:0000256" key="1">
    <source>
        <dbReference type="SAM" id="MobiDB-lite"/>
    </source>
</evidence>
<evidence type="ECO:0000313" key="2">
    <source>
        <dbReference type="EMBL" id="OAE31709.1"/>
    </source>
</evidence>
<keyword evidence="3" id="KW-1185">Reference proteome</keyword>
<dbReference type="EMBL" id="LVLJ01000986">
    <property type="protein sequence ID" value="OAE31709.1"/>
    <property type="molecule type" value="Genomic_DNA"/>
</dbReference>
<protein>
    <submittedName>
        <fullName evidence="2">Uncharacterized protein</fullName>
    </submittedName>
</protein>
<dbReference type="AlphaFoldDB" id="A0A176WF47"/>
<accession>A0A176WF47</accession>
<reference evidence="2" key="1">
    <citation type="submission" date="2016-03" db="EMBL/GenBank/DDBJ databases">
        <title>Mechanisms controlling the formation of the plant cell surface in tip-growing cells are functionally conserved among land plants.</title>
        <authorList>
            <person name="Honkanen S."/>
            <person name="Jones V.A."/>
            <person name="Morieri G."/>
            <person name="Champion C."/>
            <person name="Hetherington A.J."/>
            <person name="Kelly S."/>
            <person name="Saint-Marcoux D."/>
            <person name="Proust H."/>
            <person name="Prescott H."/>
            <person name="Dolan L."/>
        </authorList>
    </citation>
    <scope>NUCLEOTIDE SEQUENCE [LARGE SCALE GENOMIC DNA]</scope>
    <source>
        <tissue evidence="2">Whole gametophyte</tissue>
    </source>
</reference>
<sequence length="127" mass="14342">MTTMMKMKQKKKMKKKKKMMMMMKSDQTTDRWKAALQACLCTGAVRGSRARFEKDGSGSGEGTEWGQGQKKRLRPKESKPEEGAGSHKGAESGPGMRTDWSRGTKNDVYYNCKRDRRCSVGPVVREV</sequence>
<evidence type="ECO:0000313" key="3">
    <source>
        <dbReference type="Proteomes" id="UP000077202"/>
    </source>
</evidence>
<dbReference type="Proteomes" id="UP000077202">
    <property type="component" value="Unassembled WGS sequence"/>
</dbReference>
<organism evidence="2 3">
    <name type="scientific">Marchantia polymorpha subsp. ruderalis</name>
    <dbReference type="NCBI Taxonomy" id="1480154"/>
    <lineage>
        <taxon>Eukaryota</taxon>
        <taxon>Viridiplantae</taxon>
        <taxon>Streptophyta</taxon>
        <taxon>Embryophyta</taxon>
        <taxon>Marchantiophyta</taxon>
        <taxon>Marchantiopsida</taxon>
        <taxon>Marchantiidae</taxon>
        <taxon>Marchantiales</taxon>
        <taxon>Marchantiaceae</taxon>
        <taxon>Marchantia</taxon>
    </lineage>
</organism>
<proteinExistence type="predicted"/>
<comment type="caution">
    <text evidence="2">The sequence shown here is derived from an EMBL/GenBank/DDBJ whole genome shotgun (WGS) entry which is preliminary data.</text>
</comment>